<gene>
    <name evidence="2" type="ORF">R4F53_02980</name>
</gene>
<dbReference type="Proteomes" id="UP001187143">
    <property type="component" value="Unassembled WGS sequence"/>
</dbReference>
<sequence>MGTDHGDTIKAAIMLQTIRSDRSAHAGGDGVSTGDPRHDRGVDEAADASTQPQHIESGGAPPMTTLTPQVLHEYLIEVCWK</sequence>
<reference evidence="2" key="1">
    <citation type="submission" date="2023-10" db="EMBL/GenBank/DDBJ databases">
        <title>Characterization and genome sequence of Mycobacterium intracellulare ABSURDO, a novel pathogenic isolate with three colony morphotypes that vary in growth and acid-fastness.</title>
        <authorList>
            <person name="Jude B.A."/>
            <person name="Robinson R.T."/>
        </authorList>
    </citation>
    <scope>NUCLEOTIDE SEQUENCE</scope>
    <source>
        <strain evidence="2">ABSURDO Component B</strain>
    </source>
</reference>
<accession>A0AAE4RA25</accession>
<dbReference type="AlphaFoldDB" id="A0AAE4RA25"/>
<dbReference type="EMBL" id="JAWLLD010000002">
    <property type="protein sequence ID" value="MDV7011267.1"/>
    <property type="molecule type" value="Genomic_DNA"/>
</dbReference>
<feature type="region of interest" description="Disordered" evidence="1">
    <location>
        <begin position="18"/>
        <end position="65"/>
    </location>
</feature>
<name>A0AAE4RA25_MYCIT</name>
<comment type="caution">
    <text evidence="2">The sequence shown here is derived from an EMBL/GenBank/DDBJ whole genome shotgun (WGS) entry which is preliminary data.</text>
</comment>
<organism evidence="2 3">
    <name type="scientific">Mycobacterium intracellulare</name>
    <dbReference type="NCBI Taxonomy" id="1767"/>
    <lineage>
        <taxon>Bacteria</taxon>
        <taxon>Bacillati</taxon>
        <taxon>Actinomycetota</taxon>
        <taxon>Actinomycetes</taxon>
        <taxon>Mycobacteriales</taxon>
        <taxon>Mycobacteriaceae</taxon>
        <taxon>Mycobacterium</taxon>
        <taxon>Mycobacterium avium complex (MAC)</taxon>
    </lineage>
</organism>
<proteinExistence type="predicted"/>
<dbReference type="RefSeq" id="WP_042911820.1">
    <property type="nucleotide sequence ID" value="NZ_JAEKMV010000038.1"/>
</dbReference>
<evidence type="ECO:0000313" key="2">
    <source>
        <dbReference type="EMBL" id="MDV7011267.1"/>
    </source>
</evidence>
<protein>
    <submittedName>
        <fullName evidence="2">Uncharacterized protein</fullName>
    </submittedName>
</protein>
<evidence type="ECO:0000313" key="3">
    <source>
        <dbReference type="Proteomes" id="UP001187143"/>
    </source>
</evidence>
<evidence type="ECO:0000256" key="1">
    <source>
        <dbReference type="SAM" id="MobiDB-lite"/>
    </source>
</evidence>